<dbReference type="GeneID" id="31078086"/>
<protein>
    <submittedName>
        <fullName evidence="2">LAGLIDADG endonuclease</fullName>
    </submittedName>
</protein>
<feature type="domain" description="Homing endonuclease LAGLIDADG" evidence="1">
    <location>
        <begin position="63"/>
        <end position="150"/>
    </location>
</feature>
<keyword evidence="2" id="KW-0496">Mitochondrion</keyword>
<dbReference type="GO" id="GO:0004519">
    <property type="term" value="F:endonuclease activity"/>
    <property type="evidence" value="ECO:0007669"/>
    <property type="project" value="UniProtKB-KW"/>
</dbReference>
<dbReference type="Gene3D" id="3.10.28.10">
    <property type="entry name" value="Homing endonucleases"/>
    <property type="match status" value="2"/>
</dbReference>
<dbReference type="SUPFAM" id="SSF55608">
    <property type="entry name" value="Homing endonucleases"/>
    <property type="match status" value="2"/>
</dbReference>
<dbReference type="PANTHER" id="PTHR36181">
    <property type="entry name" value="INTRON-ENCODED ENDONUCLEASE AI3-RELATED"/>
    <property type="match status" value="1"/>
</dbReference>
<feature type="domain" description="Homing endonuclease LAGLIDADG" evidence="1">
    <location>
        <begin position="179"/>
        <end position="294"/>
    </location>
</feature>
<dbReference type="PANTHER" id="PTHR36181:SF3">
    <property type="entry name" value="INTRON-ENCODED DNA ENDONUCLEASE AI5 BETA"/>
    <property type="match status" value="1"/>
</dbReference>
<organism evidence="2">
    <name type="scientific">Chrysoporthe austroafricana</name>
    <dbReference type="NCBI Taxonomy" id="354353"/>
    <lineage>
        <taxon>Eukaryota</taxon>
        <taxon>Fungi</taxon>
        <taxon>Dikarya</taxon>
        <taxon>Ascomycota</taxon>
        <taxon>Pezizomycotina</taxon>
        <taxon>Sordariomycetes</taxon>
        <taxon>Sordariomycetidae</taxon>
        <taxon>Diaporthales</taxon>
        <taxon>Cryphonectriaceae</taxon>
        <taxon>Cryphonectria-Endothia species complex</taxon>
        <taxon>Chrysoporthe</taxon>
    </lineage>
</organism>
<keyword evidence="2" id="KW-0255">Endonuclease</keyword>
<dbReference type="InterPro" id="IPR004860">
    <property type="entry name" value="LAGLIDADG_dom"/>
</dbReference>
<dbReference type="InterPro" id="IPR027434">
    <property type="entry name" value="Homing_endonucl"/>
</dbReference>
<dbReference type="RefSeq" id="YP_009262045.1">
    <property type="nucleotide sequence ID" value="NC_030522.1"/>
</dbReference>
<dbReference type="EMBL" id="KT380883">
    <property type="protein sequence ID" value="AMX22120.1"/>
    <property type="molecule type" value="Genomic_DNA"/>
</dbReference>
<sequence>MTYLGDHTKKSCILKSSNFKVKSKCILYNGFSPLKIKSYSKNNTGVSLQRYHTERTNQLSYYLAGLIEGDGSIILRKGNREKTSPKIVFTFGKNEMRMYERLQSILNTGSINTEKTGICRYSITNADAVINLINMVNGKFRTPKIIALYKAIDNLNMWRNANLSKLPLDNSNLDSNAWLAGFIDCDGHFSIKLSGCYSSDDSDIRGRVQCVFSLNQSEVNRVTKESNVDFMTKLAEFFQVNLNYKTENSSTFKEPAKKIVFFAQSDRKHFIIVSYLTKFPLMTSKHLNYLAFFKGLNYLGKRLTREEILEVRNIKNSMNNKRTEYTWDHLKDFYV</sequence>
<name>A0A191MWS5_9PEZI</name>
<dbReference type="GO" id="GO:0005739">
    <property type="term" value="C:mitochondrion"/>
    <property type="evidence" value="ECO:0007669"/>
    <property type="project" value="UniProtKB-ARBA"/>
</dbReference>
<accession>A0A191MWS5</accession>
<geneLocation type="mitochondrion" evidence="2"/>
<gene>
    <name evidence="2" type="primary">orf335</name>
</gene>
<dbReference type="InterPro" id="IPR051289">
    <property type="entry name" value="LAGLIDADG_Endonuclease"/>
</dbReference>
<dbReference type="Pfam" id="PF00961">
    <property type="entry name" value="LAGLIDADG_1"/>
    <property type="match status" value="2"/>
</dbReference>
<reference evidence="2" key="1">
    <citation type="journal article" date="2016" name="PLoS ONE">
        <title>Intron Derived Size Polymorphism in the Mitochondrial Genomes of Closely Related Chrysoporthe Species.</title>
        <authorList>
            <person name="Kanzi A.M."/>
            <person name="Wingfield B.D."/>
            <person name="Steenkamp E.T."/>
            <person name="Naidoo S."/>
            <person name="van der Merwe N.A."/>
        </authorList>
    </citation>
    <scope>NUCLEOTIDE SEQUENCE</scope>
</reference>
<dbReference type="AlphaFoldDB" id="A0A191MWS5"/>
<evidence type="ECO:0000259" key="1">
    <source>
        <dbReference type="Pfam" id="PF00961"/>
    </source>
</evidence>
<proteinExistence type="predicted"/>
<evidence type="ECO:0000313" key="2">
    <source>
        <dbReference type="EMBL" id="AMX22120.1"/>
    </source>
</evidence>
<keyword evidence="2" id="KW-0378">Hydrolase</keyword>
<keyword evidence="2" id="KW-0540">Nuclease</keyword>